<feature type="transmembrane region" description="Helical" evidence="7">
    <location>
        <begin position="213"/>
        <end position="235"/>
    </location>
</feature>
<feature type="transmembrane region" description="Helical" evidence="7">
    <location>
        <begin position="124"/>
        <end position="143"/>
    </location>
</feature>
<dbReference type="SUPFAM" id="SSF103473">
    <property type="entry name" value="MFS general substrate transporter"/>
    <property type="match status" value="1"/>
</dbReference>
<gene>
    <name evidence="9" type="ORF">PAC_06134</name>
</gene>
<dbReference type="OrthoDB" id="10021397at2759"/>
<keyword evidence="4 7" id="KW-0812">Transmembrane</keyword>
<name>A0A1L7WU10_9HELO</name>
<evidence type="ECO:0000256" key="7">
    <source>
        <dbReference type="SAM" id="Phobius"/>
    </source>
</evidence>
<dbReference type="GO" id="GO:0005886">
    <property type="term" value="C:plasma membrane"/>
    <property type="evidence" value="ECO:0007669"/>
    <property type="project" value="TreeGrafter"/>
</dbReference>
<evidence type="ECO:0000256" key="1">
    <source>
        <dbReference type="ARBA" id="ARBA00004141"/>
    </source>
</evidence>
<evidence type="ECO:0000256" key="3">
    <source>
        <dbReference type="ARBA" id="ARBA00022448"/>
    </source>
</evidence>
<dbReference type="STRING" id="576137.A0A1L7WU10"/>
<evidence type="ECO:0000256" key="6">
    <source>
        <dbReference type="ARBA" id="ARBA00023136"/>
    </source>
</evidence>
<feature type="domain" description="Major facilitator superfamily (MFS) profile" evidence="8">
    <location>
        <begin position="1"/>
        <end position="236"/>
    </location>
</feature>
<keyword evidence="3" id="KW-0813">Transport</keyword>
<dbReference type="AlphaFoldDB" id="A0A1L7WU10"/>
<evidence type="ECO:0000313" key="10">
    <source>
        <dbReference type="Proteomes" id="UP000184330"/>
    </source>
</evidence>
<dbReference type="PROSITE" id="PS50850">
    <property type="entry name" value="MFS"/>
    <property type="match status" value="1"/>
</dbReference>
<dbReference type="InterPro" id="IPR020846">
    <property type="entry name" value="MFS_dom"/>
</dbReference>
<protein>
    <recommendedName>
        <fullName evidence="8">Major facilitator superfamily (MFS) profile domain-containing protein</fullName>
    </recommendedName>
</protein>
<keyword evidence="5 7" id="KW-1133">Transmembrane helix</keyword>
<evidence type="ECO:0000256" key="2">
    <source>
        <dbReference type="ARBA" id="ARBA00007520"/>
    </source>
</evidence>
<accession>A0A1L7WU10</accession>
<dbReference type="InterPro" id="IPR036259">
    <property type="entry name" value="MFS_trans_sf"/>
</dbReference>
<proteinExistence type="inferred from homology"/>
<dbReference type="Pfam" id="PF07690">
    <property type="entry name" value="MFS_1"/>
    <property type="match status" value="1"/>
</dbReference>
<evidence type="ECO:0000259" key="8">
    <source>
        <dbReference type="PROSITE" id="PS50850"/>
    </source>
</evidence>
<keyword evidence="6 7" id="KW-0472">Membrane</keyword>
<organism evidence="9 10">
    <name type="scientific">Phialocephala subalpina</name>
    <dbReference type="NCBI Taxonomy" id="576137"/>
    <lineage>
        <taxon>Eukaryota</taxon>
        <taxon>Fungi</taxon>
        <taxon>Dikarya</taxon>
        <taxon>Ascomycota</taxon>
        <taxon>Pezizomycotina</taxon>
        <taxon>Leotiomycetes</taxon>
        <taxon>Helotiales</taxon>
        <taxon>Mollisiaceae</taxon>
        <taxon>Phialocephala</taxon>
        <taxon>Phialocephala fortinii species complex</taxon>
    </lineage>
</organism>
<dbReference type="PANTHER" id="PTHR23501">
    <property type="entry name" value="MAJOR FACILITATOR SUPERFAMILY"/>
    <property type="match status" value="1"/>
</dbReference>
<dbReference type="InterPro" id="IPR011701">
    <property type="entry name" value="MFS"/>
</dbReference>
<dbReference type="EMBL" id="FJOG01000007">
    <property type="protein sequence ID" value="CZR56246.1"/>
    <property type="molecule type" value="Genomic_DNA"/>
</dbReference>
<dbReference type="PANTHER" id="PTHR23501:SF12">
    <property type="entry name" value="MAJOR FACILITATOR SUPERFAMILY (MFS) PROFILE DOMAIN-CONTAINING PROTEIN-RELATED"/>
    <property type="match status" value="1"/>
</dbReference>
<feature type="transmembrane region" description="Helical" evidence="7">
    <location>
        <begin position="164"/>
        <end position="193"/>
    </location>
</feature>
<sequence>MREPLRNFQSNMQLLVRMPCPPTTIVAVHCRGNGCASRSASLRSRRSAICGAALSIDALIIGRAICGVAGSGIYVGVMTLLAATTTIHERPMYVGGTGVTWGLGTVLGPVTGGGFSDSPEGWRWAFYINLCISAACAPVYLFILPNKDPRPGISLIDRARKMDYVGRVLTMGAFASSVMAVSFGGLQQIHAIFTTTSRRIFPLEFYKSRTKLILFAITAAGGTAIFVPIYMIPIFF</sequence>
<feature type="transmembrane region" description="Helical" evidence="7">
    <location>
        <begin position="48"/>
        <end position="75"/>
    </location>
</feature>
<evidence type="ECO:0000256" key="5">
    <source>
        <dbReference type="ARBA" id="ARBA00022989"/>
    </source>
</evidence>
<comment type="subcellular location">
    <subcellularLocation>
        <location evidence="1">Membrane</location>
        <topology evidence="1">Multi-pass membrane protein</topology>
    </subcellularLocation>
</comment>
<dbReference type="Proteomes" id="UP000184330">
    <property type="component" value="Unassembled WGS sequence"/>
</dbReference>
<keyword evidence="10" id="KW-1185">Reference proteome</keyword>
<evidence type="ECO:0000256" key="4">
    <source>
        <dbReference type="ARBA" id="ARBA00022692"/>
    </source>
</evidence>
<evidence type="ECO:0000313" key="9">
    <source>
        <dbReference type="EMBL" id="CZR56246.1"/>
    </source>
</evidence>
<reference evidence="9 10" key="1">
    <citation type="submission" date="2016-03" db="EMBL/GenBank/DDBJ databases">
        <authorList>
            <person name="Ploux O."/>
        </authorList>
    </citation>
    <scope>NUCLEOTIDE SEQUENCE [LARGE SCALE GENOMIC DNA]</scope>
    <source>
        <strain evidence="9 10">UAMH 11012</strain>
    </source>
</reference>
<comment type="similarity">
    <text evidence="2">Belongs to the major facilitator superfamily. TCR/Tet family.</text>
</comment>
<dbReference type="Gene3D" id="1.20.1720.10">
    <property type="entry name" value="Multidrug resistance protein D"/>
    <property type="match status" value="1"/>
</dbReference>
<dbReference type="GO" id="GO:0022857">
    <property type="term" value="F:transmembrane transporter activity"/>
    <property type="evidence" value="ECO:0007669"/>
    <property type="project" value="InterPro"/>
</dbReference>